<comment type="caution">
    <text evidence="2">The sequence shown here is derived from an EMBL/GenBank/DDBJ whole genome shotgun (WGS) entry which is preliminary data.</text>
</comment>
<organism evidence="2 3">
    <name type="scientific">Meiothermus luteus</name>
    <dbReference type="NCBI Taxonomy" id="2026184"/>
    <lineage>
        <taxon>Bacteria</taxon>
        <taxon>Thermotogati</taxon>
        <taxon>Deinococcota</taxon>
        <taxon>Deinococci</taxon>
        <taxon>Thermales</taxon>
        <taxon>Thermaceae</taxon>
        <taxon>Meiothermus</taxon>
    </lineage>
</organism>
<dbReference type="NCBIfam" id="TIGR01873">
    <property type="entry name" value="cas_CT1978"/>
    <property type="match status" value="1"/>
</dbReference>
<dbReference type="EMBL" id="QWKZ01000045">
    <property type="protein sequence ID" value="RIH85413.1"/>
    <property type="molecule type" value="Genomic_DNA"/>
</dbReference>
<dbReference type="InterPro" id="IPR010152">
    <property type="entry name" value="CRISPR-assoc_prot_Cas2_sub"/>
</dbReference>
<dbReference type="CDD" id="cd09755">
    <property type="entry name" value="Cas2_I-E"/>
    <property type="match status" value="1"/>
</dbReference>
<reference evidence="2 3" key="1">
    <citation type="submission" date="2018-08" db="EMBL/GenBank/DDBJ databases">
        <title>Meiothermus luteus KCTC 52599 genome sequencing project.</title>
        <authorList>
            <person name="Da Costa M.S."/>
            <person name="Albuquerque L."/>
            <person name="Raposo P."/>
            <person name="Froufe H.J.C."/>
            <person name="Barroso C.S."/>
            <person name="Egas C."/>
        </authorList>
    </citation>
    <scope>NUCLEOTIDE SEQUENCE [LARGE SCALE GENOMIC DNA]</scope>
    <source>
        <strain evidence="2 3">KCTC 52599</strain>
    </source>
</reference>
<keyword evidence="2" id="KW-0378">Hydrolase</keyword>
<evidence type="ECO:0000313" key="3">
    <source>
        <dbReference type="Proteomes" id="UP000265800"/>
    </source>
</evidence>
<evidence type="ECO:0000256" key="1">
    <source>
        <dbReference type="SAM" id="MobiDB-lite"/>
    </source>
</evidence>
<dbReference type="RefSeq" id="WP_119360211.1">
    <property type="nucleotide sequence ID" value="NZ_QWKZ01000045.1"/>
</dbReference>
<feature type="region of interest" description="Disordered" evidence="1">
    <location>
        <begin position="98"/>
        <end position="130"/>
    </location>
</feature>
<dbReference type="Gene3D" id="3.30.70.240">
    <property type="match status" value="1"/>
</dbReference>
<feature type="compositionally biased region" description="Basic and acidic residues" evidence="1">
    <location>
        <begin position="105"/>
        <end position="114"/>
    </location>
</feature>
<dbReference type="GO" id="GO:0016787">
    <property type="term" value="F:hydrolase activity"/>
    <property type="evidence" value="ECO:0007669"/>
    <property type="project" value="UniProtKB-KW"/>
</dbReference>
<sequence>MVVIVLENVPKRLRGELSRWMLEVSTGVFVGSMTALVRDLLWEKCVEKKTAGRVCMMYRTNNEQGFEVRTHGDTTRVLVDFDGLTLVAVKNAEWQRIHAKRKKPKATENLEKANPESITQDSDTSEGANG</sequence>
<dbReference type="Proteomes" id="UP000265800">
    <property type="component" value="Unassembled WGS sequence"/>
</dbReference>
<dbReference type="AlphaFoldDB" id="A0A399EPF8"/>
<protein>
    <submittedName>
        <fullName evidence="2">CRISPR-associated endoribonuclease Cas2</fullName>
        <ecNumber evidence="2">3.1.-.-</ecNumber>
    </submittedName>
</protein>
<dbReference type="OrthoDB" id="9776650at2"/>
<gene>
    <name evidence="2" type="primary">ygbF</name>
    <name evidence="2" type="ORF">Mlute_01582</name>
</gene>
<name>A0A399EPF8_9DEIN</name>
<accession>A0A399EPF8</accession>
<proteinExistence type="predicted"/>
<dbReference type="EC" id="3.1.-.-" evidence="2"/>
<feature type="compositionally biased region" description="Polar residues" evidence="1">
    <location>
        <begin position="116"/>
        <end position="130"/>
    </location>
</feature>
<dbReference type="Pfam" id="PF09707">
    <property type="entry name" value="Cas_Cas2CT1978"/>
    <property type="match status" value="1"/>
</dbReference>
<keyword evidence="3" id="KW-1185">Reference proteome</keyword>
<evidence type="ECO:0000313" key="2">
    <source>
        <dbReference type="EMBL" id="RIH85413.1"/>
    </source>
</evidence>